<feature type="region of interest" description="Disordered" evidence="10">
    <location>
        <begin position="103"/>
        <end position="136"/>
    </location>
</feature>
<evidence type="ECO:0000256" key="8">
    <source>
        <dbReference type="ARBA" id="ARBA00044067"/>
    </source>
</evidence>
<feature type="domain" description="BZIP" evidence="11">
    <location>
        <begin position="198"/>
        <end position="213"/>
    </location>
</feature>
<sequence length="262" mass="27731">MQQMLPVHSMGHTSNEDSSNPDHRERNHANANSDPTAMVPASRNPTTTGVAVNMPMHLSSTNSGAGAGSGAGSGGGSGAGKGVLHNNTGHVTHADASLTMGQAVRGPNATGASAAAAASDKNGAVPAHSGLPLRHQNSMAMPPYMAQTASQLNAQFPMHNLMPIPPAQSPPSNSNDADRDENDSQLIGKSGKPLRNTKRAAQNRSAQKAFRQRRDRYIKDLETKVEEFDRLDAQVAALSQENESLKRYVMELEQRLMATRAP</sequence>
<evidence type="ECO:0000313" key="12">
    <source>
        <dbReference type="EMBL" id="SCU77488.1"/>
    </source>
</evidence>
<dbReference type="PANTHER" id="PTHR40621">
    <property type="entry name" value="TRANSCRIPTION FACTOR KAPC-RELATED"/>
    <property type="match status" value="1"/>
</dbReference>
<dbReference type="SMART" id="SM00338">
    <property type="entry name" value="BRLZ"/>
    <property type="match status" value="1"/>
</dbReference>
<gene>
    <name evidence="12" type="ORF">LAME_0A01266G</name>
</gene>
<evidence type="ECO:0000256" key="7">
    <source>
        <dbReference type="ARBA" id="ARBA00023242"/>
    </source>
</evidence>
<evidence type="ECO:0000256" key="6">
    <source>
        <dbReference type="ARBA" id="ARBA00023163"/>
    </source>
</evidence>
<accession>A0A1G4ILL7</accession>
<comment type="subcellular location">
    <subcellularLocation>
        <location evidence="2">Nucleus</location>
    </subcellularLocation>
</comment>
<proteinExistence type="inferred from homology"/>
<evidence type="ECO:0000256" key="2">
    <source>
        <dbReference type="ARBA" id="ARBA00004123"/>
    </source>
</evidence>
<feature type="region of interest" description="Disordered" evidence="10">
    <location>
        <begin position="1"/>
        <end position="89"/>
    </location>
</feature>
<keyword evidence="13" id="KW-1185">Reference proteome</keyword>
<dbReference type="OrthoDB" id="2593073at2759"/>
<name>A0A1G4ILL7_9SACH</name>
<keyword evidence="4" id="KW-0805">Transcription regulation</keyword>
<feature type="coiled-coil region" evidence="9">
    <location>
        <begin position="221"/>
        <end position="255"/>
    </location>
</feature>
<evidence type="ECO:0000256" key="9">
    <source>
        <dbReference type="SAM" id="Coils"/>
    </source>
</evidence>
<dbReference type="PROSITE" id="PS00036">
    <property type="entry name" value="BZIP_BASIC"/>
    <property type="match status" value="1"/>
</dbReference>
<evidence type="ECO:0000256" key="3">
    <source>
        <dbReference type="ARBA" id="ARBA00007163"/>
    </source>
</evidence>
<dbReference type="GO" id="GO:0001228">
    <property type="term" value="F:DNA-binding transcription activator activity, RNA polymerase II-specific"/>
    <property type="evidence" value="ECO:0007669"/>
    <property type="project" value="TreeGrafter"/>
</dbReference>
<organism evidence="12 13">
    <name type="scientific">Lachancea meyersii CBS 8951</name>
    <dbReference type="NCBI Taxonomy" id="1266667"/>
    <lineage>
        <taxon>Eukaryota</taxon>
        <taxon>Fungi</taxon>
        <taxon>Dikarya</taxon>
        <taxon>Ascomycota</taxon>
        <taxon>Saccharomycotina</taxon>
        <taxon>Saccharomycetes</taxon>
        <taxon>Saccharomycetales</taxon>
        <taxon>Saccharomycetaceae</taxon>
        <taxon>Lachancea</taxon>
    </lineage>
</organism>
<comment type="similarity">
    <text evidence="3">Belongs to the bZIP family.</text>
</comment>
<dbReference type="GO" id="GO:0000976">
    <property type="term" value="F:transcription cis-regulatory region binding"/>
    <property type="evidence" value="ECO:0007669"/>
    <property type="project" value="InterPro"/>
</dbReference>
<dbReference type="PANTHER" id="PTHR40621:SF11">
    <property type="entry name" value="TRANSCRIPTION FACTOR KAPC-RELATED"/>
    <property type="match status" value="1"/>
</dbReference>
<evidence type="ECO:0000259" key="11">
    <source>
        <dbReference type="PROSITE" id="PS00036"/>
    </source>
</evidence>
<dbReference type="InterPro" id="IPR050936">
    <property type="entry name" value="AP-1-like"/>
</dbReference>
<dbReference type="Gene3D" id="1.20.5.170">
    <property type="match status" value="1"/>
</dbReference>
<dbReference type="Proteomes" id="UP000191144">
    <property type="component" value="Chromosome A"/>
</dbReference>
<evidence type="ECO:0000256" key="5">
    <source>
        <dbReference type="ARBA" id="ARBA00023125"/>
    </source>
</evidence>
<keyword evidence="7" id="KW-0539">Nucleus</keyword>
<reference evidence="13" key="1">
    <citation type="submission" date="2016-03" db="EMBL/GenBank/DDBJ databases">
        <authorList>
            <person name="Devillers Hugo."/>
        </authorList>
    </citation>
    <scope>NUCLEOTIDE SEQUENCE [LARGE SCALE GENOMIC DNA]</scope>
</reference>
<feature type="compositionally biased region" description="Gly residues" evidence="10">
    <location>
        <begin position="65"/>
        <end position="81"/>
    </location>
</feature>
<keyword evidence="9" id="KW-0175">Coiled coil</keyword>
<evidence type="ECO:0000256" key="4">
    <source>
        <dbReference type="ARBA" id="ARBA00023015"/>
    </source>
</evidence>
<keyword evidence="6" id="KW-0804">Transcription</keyword>
<dbReference type="EMBL" id="LT598483">
    <property type="protein sequence ID" value="SCU77488.1"/>
    <property type="molecule type" value="Genomic_DNA"/>
</dbReference>
<dbReference type="AlphaFoldDB" id="A0A1G4ILL7"/>
<comment type="function">
    <text evidence="1">Putative transcription factor.</text>
</comment>
<dbReference type="InterPro" id="IPR004827">
    <property type="entry name" value="bZIP"/>
</dbReference>
<evidence type="ECO:0000256" key="1">
    <source>
        <dbReference type="ARBA" id="ARBA00004049"/>
    </source>
</evidence>
<evidence type="ECO:0000313" key="13">
    <source>
        <dbReference type="Proteomes" id="UP000191144"/>
    </source>
</evidence>
<evidence type="ECO:0000256" key="10">
    <source>
        <dbReference type="SAM" id="MobiDB-lite"/>
    </source>
</evidence>
<dbReference type="Pfam" id="PF00170">
    <property type="entry name" value="bZIP_1"/>
    <property type="match status" value="1"/>
</dbReference>
<feature type="region of interest" description="Disordered" evidence="10">
    <location>
        <begin position="159"/>
        <end position="212"/>
    </location>
</feature>
<keyword evidence="5" id="KW-0238">DNA-binding</keyword>
<dbReference type="GO" id="GO:0090575">
    <property type="term" value="C:RNA polymerase II transcription regulator complex"/>
    <property type="evidence" value="ECO:0007669"/>
    <property type="project" value="TreeGrafter"/>
</dbReference>
<dbReference type="CDD" id="cd14688">
    <property type="entry name" value="bZIP_YAP"/>
    <property type="match status" value="1"/>
</dbReference>
<protein>
    <recommendedName>
        <fullName evidence="8">Putative transcription factor kapC</fullName>
    </recommendedName>
</protein>
<dbReference type="InterPro" id="IPR046347">
    <property type="entry name" value="bZIP_sf"/>
</dbReference>
<dbReference type="SUPFAM" id="SSF57959">
    <property type="entry name" value="Leucine zipper domain"/>
    <property type="match status" value="1"/>
</dbReference>